<organism evidence="1">
    <name type="scientific">Mesocestoides corti</name>
    <name type="common">Flatworm</name>
    <dbReference type="NCBI Taxonomy" id="53468"/>
    <lineage>
        <taxon>Eukaryota</taxon>
        <taxon>Metazoa</taxon>
        <taxon>Spiralia</taxon>
        <taxon>Lophotrochozoa</taxon>
        <taxon>Platyhelminthes</taxon>
        <taxon>Cestoda</taxon>
        <taxon>Eucestoda</taxon>
        <taxon>Cyclophyllidea</taxon>
        <taxon>Mesocestoididae</taxon>
        <taxon>Mesocestoides</taxon>
    </lineage>
</organism>
<reference evidence="1" key="1">
    <citation type="submission" date="2019-11" db="UniProtKB">
        <authorList>
            <consortium name="WormBaseParasite"/>
        </authorList>
    </citation>
    <scope>IDENTIFICATION</scope>
</reference>
<name>A0A5K3EV80_MESCO</name>
<evidence type="ECO:0000313" key="1">
    <source>
        <dbReference type="WBParaSite" id="MCU_003370-RA"/>
    </source>
</evidence>
<sequence length="136" mass="15172">MTKWWNPRIPRLFCRPETLQPNLIYTDDFGRSWLGPRYEHPSNGANLYLTHVVDGTTPEVALDTLGTGNRASFGCFLPSQVLLQPTFSIGSDVPFVRIKSQHPPPAVSVLITLSWGVLMSPTTSPNTKCQFELMPT</sequence>
<proteinExistence type="predicted"/>
<accession>A0A5K3EV80</accession>
<protein>
    <submittedName>
        <fullName evidence="1">TAXi_C domain-containing protein</fullName>
    </submittedName>
</protein>
<dbReference type="AlphaFoldDB" id="A0A5K3EV80"/>
<dbReference type="WBParaSite" id="MCU_003370-RA">
    <property type="protein sequence ID" value="MCU_003370-RA"/>
    <property type="gene ID" value="MCU_003370"/>
</dbReference>